<proteinExistence type="predicted"/>
<comment type="caution">
    <text evidence="1">The sequence shown here is derived from an EMBL/GenBank/DDBJ whole genome shotgun (WGS) entry which is preliminary data.</text>
</comment>
<organism evidence="1 2">
    <name type="scientific">Pseudoalteromonas peptidolytica F12-50-A1</name>
    <dbReference type="NCBI Taxonomy" id="1315280"/>
    <lineage>
        <taxon>Bacteria</taxon>
        <taxon>Pseudomonadati</taxon>
        <taxon>Pseudomonadota</taxon>
        <taxon>Gammaproteobacteria</taxon>
        <taxon>Alteromonadales</taxon>
        <taxon>Pseudoalteromonadaceae</taxon>
        <taxon>Pseudoalteromonas</taxon>
    </lineage>
</organism>
<keyword evidence="2" id="KW-1185">Reference proteome</keyword>
<sequence length="48" mass="5210">MKCFKERISQDFTAEQTSCPSCGSVFARDSLVRGAPALKIIGGKVTFK</sequence>
<dbReference type="Proteomes" id="UP000660708">
    <property type="component" value="Unassembled WGS sequence"/>
</dbReference>
<accession>A0A8I0T6J1</accession>
<name>A0A8I0T6J1_9GAMM</name>
<protein>
    <submittedName>
        <fullName evidence="1">Uncharacterized protein</fullName>
    </submittedName>
</protein>
<dbReference type="EMBL" id="AQHF01000034">
    <property type="protein sequence ID" value="MBE0348482.1"/>
    <property type="molecule type" value="Genomic_DNA"/>
</dbReference>
<reference evidence="1 2" key="1">
    <citation type="submission" date="2015-06" db="EMBL/GenBank/DDBJ databases">
        <title>Genome sequence of Pseudoalteromonas peptidolytica.</title>
        <authorList>
            <person name="Xie B.-B."/>
            <person name="Rong J.-C."/>
            <person name="Qin Q.-L."/>
            <person name="Zhang Y.-Z."/>
        </authorList>
    </citation>
    <scope>NUCLEOTIDE SEQUENCE [LARGE SCALE GENOMIC DNA]</scope>
    <source>
        <strain evidence="1 2">F12-50-A1</strain>
    </source>
</reference>
<evidence type="ECO:0000313" key="1">
    <source>
        <dbReference type="EMBL" id="MBE0348482.1"/>
    </source>
</evidence>
<evidence type="ECO:0000313" key="2">
    <source>
        <dbReference type="Proteomes" id="UP000660708"/>
    </source>
</evidence>
<gene>
    <name evidence="1" type="ORF">PPEP_b0237</name>
</gene>
<dbReference type="AlphaFoldDB" id="A0A8I0T6J1"/>